<dbReference type="InterPro" id="IPR001124">
    <property type="entry name" value="Lipid-bd_serum_glycop_C"/>
</dbReference>
<protein>
    <recommendedName>
        <fullName evidence="2">Bactericidal permeability-increasing protein</fullName>
        <shortName evidence="2">BPI</shortName>
    </recommendedName>
</protein>
<reference evidence="4" key="2">
    <citation type="submission" date="2025-08" db="UniProtKB">
        <authorList>
            <consortium name="Ensembl"/>
        </authorList>
    </citation>
    <scope>IDENTIFICATION</scope>
</reference>
<keyword evidence="2" id="KW-0399">Innate immunity</keyword>
<dbReference type="GeneTree" id="ENSGT01150000286994"/>
<evidence type="ECO:0000313" key="5">
    <source>
        <dbReference type="Proteomes" id="UP000002280"/>
    </source>
</evidence>
<dbReference type="eggNOG" id="KOG4160">
    <property type="taxonomic scope" value="Eukaryota"/>
</dbReference>
<reference evidence="4 5" key="1">
    <citation type="journal article" date="2007" name="Nature">
        <title>Genome of the marsupial Monodelphis domestica reveals innovation in non-coding sequences.</title>
        <authorList>
            <person name="Mikkelsen T.S."/>
            <person name="Wakefield M.J."/>
            <person name="Aken B."/>
            <person name="Amemiya C.T."/>
            <person name="Chang J.L."/>
            <person name="Duke S."/>
            <person name="Garber M."/>
            <person name="Gentles A.J."/>
            <person name="Goodstadt L."/>
            <person name="Heger A."/>
            <person name="Jurka J."/>
            <person name="Kamal M."/>
            <person name="Mauceli E."/>
            <person name="Searle S.M."/>
            <person name="Sharpe T."/>
            <person name="Baker M.L."/>
            <person name="Batzer M.A."/>
            <person name="Benos P.V."/>
            <person name="Belov K."/>
            <person name="Clamp M."/>
            <person name="Cook A."/>
            <person name="Cuff J."/>
            <person name="Das R."/>
            <person name="Davidow L."/>
            <person name="Deakin J.E."/>
            <person name="Fazzari M.J."/>
            <person name="Glass J.L."/>
            <person name="Grabherr M."/>
            <person name="Greally J.M."/>
            <person name="Gu W."/>
            <person name="Hore T.A."/>
            <person name="Huttley G.A."/>
            <person name="Kleber M."/>
            <person name="Jirtle R.L."/>
            <person name="Koina E."/>
            <person name="Lee J.T."/>
            <person name="Mahony S."/>
            <person name="Marra M.A."/>
            <person name="Miller R.D."/>
            <person name="Nicholls R.D."/>
            <person name="Oda M."/>
            <person name="Papenfuss A.T."/>
            <person name="Parra Z.E."/>
            <person name="Pollock D.D."/>
            <person name="Ray D.A."/>
            <person name="Schein J.E."/>
            <person name="Speed T.P."/>
            <person name="Thompson K."/>
            <person name="VandeBerg J.L."/>
            <person name="Wade C.M."/>
            <person name="Walker J.A."/>
            <person name="Waters P.D."/>
            <person name="Webber C."/>
            <person name="Weidman J.R."/>
            <person name="Xie X."/>
            <person name="Zody M.C."/>
            <person name="Baldwin J."/>
            <person name="Abdouelleil A."/>
            <person name="Abdulkadir J."/>
            <person name="Abebe A."/>
            <person name="Abera B."/>
            <person name="Abreu J."/>
            <person name="Acer S.C."/>
            <person name="Aftuck L."/>
            <person name="Alexander A."/>
            <person name="An P."/>
            <person name="Anderson E."/>
            <person name="Anderson S."/>
            <person name="Arachi H."/>
            <person name="Azer M."/>
            <person name="Bachantsang P."/>
            <person name="Barry A."/>
            <person name="Bayul T."/>
            <person name="Berlin A."/>
            <person name="Bessette D."/>
            <person name="Bloom T."/>
            <person name="Bloom T."/>
            <person name="Boguslavskiy L."/>
            <person name="Bonnet C."/>
            <person name="Boukhgalter B."/>
            <person name="Bourzgui I."/>
            <person name="Brown A."/>
            <person name="Cahill P."/>
            <person name="Channer S."/>
            <person name="Cheshatsang Y."/>
            <person name="Chuda L."/>
            <person name="Citroen M."/>
            <person name="Collymore A."/>
            <person name="Cooke P."/>
            <person name="Costello M."/>
            <person name="D'Aco K."/>
            <person name="Daza R."/>
            <person name="De Haan G."/>
            <person name="DeGray S."/>
            <person name="DeMaso C."/>
            <person name="Dhargay N."/>
            <person name="Dooley K."/>
            <person name="Dooley E."/>
            <person name="Doricent M."/>
            <person name="Dorje P."/>
            <person name="Dorjee K."/>
            <person name="Dupes A."/>
            <person name="Elong R."/>
            <person name="Falk J."/>
            <person name="Farina A."/>
            <person name="Faro S."/>
            <person name="Ferguson D."/>
            <person name="Fisher S."/>
            <person name="Foley C.D."/>
            <person name="Franke A."/>
            <person name="Friedrich D."/>
            <person name="Gadbois L."/>
            <person name="Gearin G."/>
            <person name="Gearin C.R."/>
            <person name="Giannoukos G."/>
            <person name="Goode T."/>
            <person name="Graham J."/>
            <person name="Grandbois E."/>
            <person name="Grewal S."/>
            <person name="Gyaltsen K."/>
            <person name="Hafez N."/>
            <person name="Hagos B."/>
            <person name="Hall J."/>
            <person name="Henson C."/>
            <person name="Hollinger A."/>
            <person name="Honan T."/>
            <person name="Huard M.D."/>
            <person name="Hughes L."/>
            <person name="Hurhula B."/>
            <person name="Husby M.E."/>
            <person name="Kamat A."/>
            <person name="Kanga B."/>
            <person name="Kashin S."/>
            <person name="Khazanovich D."/>
            <person name="Kisner P."/>
            <person name="Lance K."/>
            <person name="Lara M."/>
            <person name="Lee W."/>
            <person name="Lennon N."/>
            <person name="Letendre F."/>
            <person name="LeVine R."/>
            <person name="Lipovsky A."/>
            <person name="Liu X."/>
            <person name="Liu J."/>
            <person name="Liu S."/>
            <person name="Lokyitsang T."/>
            <person name="Lokyitsang Y."/>
            <person name="Lubonja R."/>
            <person name="Lui A."/>
            <person name="MacDonald P."/>
            <person name="Magnisalis V."/>
            <person name="Maru K."/>
            <person name="Matthews C."/>
            <person name="McCusker W."/>
            <person name="McDonough S."/>
            <person name="Mehta T."/>
            <person name="Meldrim J."/>
            <person name="Meneus L."/>
            <person name="Mihai O."/>
            <person name="Mihalev A."/>
            <person name="Mihova T."/>
            <person name="Mittelman R."/>
            <person name="Mlenga V."/>
            <person name="Montmayeur A."/>
            <person name="Mulrain L."/>
            <person name="Navidi A."/>
            <person name="Naylor J."/>
            <person name="Negash T."/>
            <person name="Nguyen T."/>
            <person name="Nguyen N."/>
            <person name="Nicol R."/>
            <person name="Norbu C."/>
            <person name="Norbu N."/>
            <person name="Novod N."/>
            <person name="O'Neill B."/>
            <person name="Osman S."/>
            <person name="Markiewicz E."/>
            <person name="Oyono O.L."/>
            <person name="Patti C."/>
            <person name="Phunkhang P."/>
            <person name="Pierre F."/>
            <person name="Priest M."/>
            <person name="Raghuraman S."/>
            <person name="Rege F."/>
            <person name="Reyes R."/>
            <person name="Rise C."/>
            <person name="Rogov P."/>
            <person name="Ross K."/>
            <person name="Ryan E."/>
            <person name="Settipalli S."/>
            <person name="Shea T."/>
            <person name="Sherpa N."/>
            <person name="Shi L."/>
            <person name="Shih D."/>
            <person name="Sparrow T."/>
            <person name="Spaulding J."/>
            <person name="Stalker J."/>
            <person name="Stange-Thomann N."/>
            <person name="Stavropoulos S."/>
            <person name="Stone C."/>
            <person name="Strader C."/>
            <person name="Tesfaye S."/>
            <person name="Thomson T."/>
            <person name="Thoulutsang Y."/>
            <person name="Thoulutsang D."/>
            <person name="Topham K."/>
            <person name="Topping I."/>
            <person name="Tsamla T."/>
            <person name="Vassiliev H."/>
            <person name="Vo A."/>
            <person name="Wangchuk T."/>
            <person name="Wangdi T."/>
            <person name="Weiand M."/>
            <person name="Wilkinson J."/>
            <person name="Wilson A."/>
            <person name="Yadav S."/>
            <person name="Young G."/>
            <person name="Yu Q."/>
            <person name="Zembek L."/>
            <person name="Zhong D."/>
            <person name="Zimmer A."/>
            <person name="Zwirko Z."/>
            <person name="Jaffe D.B."/>
            <person name="Alvarez P."/>
            <person name="Brockman W."/>
            <person name="Butler J."/>
            <person name="Chin C."/>
            <person name="Gnerre S."/>
            <person name="MacCallum I."/>
            <person name="Graves J.A."/>
            <person name="Ponting C.P."/>
            <person name="Breen M."/>
            <person name="Samollow P.B."/>
            <person name="Lander E.S."/>
            <person name="Lindblad-Toh K."/>
        </authorList>
    </citation>
    <scope>NUCLEOTIDE SEQUENCE [LARGE SCALE GENOMIC DNA]</scope>
</reference>
<dbReference type="SMART" id="SM00329">
    <property type="entry name" value="BPI2"/>
    <property type="match status" value="1"/>
</dbReference>
<organism evidence="4 5">
    <name type="scientific">Monodelphis domestica</name>
    <name type="common">Gray short-tailed opossum</name>
    <dbReference type="NCBI Taxonomy" id="13616"/>
    <lineage>
        <taxon>Eukaryota</taxon>
        <taxon>Metazoa</taxon>
        <taxon>Chordata</taxon>
        <taxon>Craniata</taxon>
        <taxon>Vertebrata</taxon>
        <taxon>Euteleostomi</taxon>
        <taxon>Mammalia</taxon>
        <taxon>Metatheria</taxon>
        <taxon>Didelphimorphia</taxon>
        <taxon>Didelphidae</taxon>
        <taxon>Monodelphis</taxon>
    </lineage>
</organism>
<name>F6T1U6_MONDO</name>
<keyword evidence="2" id="KW-0325">Glycoprotein</keyword>
<comment type="domain">
    <text evidence="2">The N-terminal region may be exposed to the interior of the granule, whereas the C-terminal portion may be embedded in the membrane. During phagocytosis and degranulation, proteases may be released and activated and cleave BPI at the junction of the N- and C-terminal portions of the molecule, providing controlled release of the N-terminal antibacterial fragment when bacteria are ingested.</text>
</comment>
<keyword evidence="2" id="KW-0732">Signal</keyword>
<dbReference type="GO" id="GO:0008289">
    <property type="term" value="F:lipid binding"/>
    <property type="evidence" value="ECO:0007669"/>
    <property type="project" value="InterPro"/>
</dbReference>
<comment type="function">
    <text evidence="2">The cytotoxic action of BPI is limited to many species of Gram-negative bacteria; this specificity may be explained by a strong affinity of the very basic N-terminal half for the negatively charged lipopolysaccharides that are unique to the Gram-negative bacterial outer envelope.</text>
</comment>
<evidence type="ECO:0000256" key="1">
    <source>
        <dbReference type="ARBA" id="ARBA00004197"/>
    </source>
</evidence>
<dbReference type="OMA" id="RMIYFAV"/>
<dbReference type="SUPFAM" id="SSF55394">
    <property type="entry name" value="Bactericidal permeability-increasing protein, BPI"/>
    <property type="match status" value="1"/>
</dbReference>
<dbReference type="GO" id="GO:0005615">
    <property type="term" value="C:extracellular space"/>
    <property type="evidence" value="ECO:0007669"/>
    <property type="project" value="UniProtKB-UniRule"/>
</dbReference>
<dbReference type="Gene3D" id="3.15.20.10">
    <property type="entry name" value="Bactericidal permeability-increasing protein, domain 2"/>
    <property type="match status" value="1"/>
</dbReference>
<reference evidence="4" key="3">
    <citation type="submission" date="2025-09" db="UniProtKB">
        <authorList>
            <consortium name="Ensembl"/>
        </authorList>
    </citation>
    <scope>IDENTIFICATION</scope>
</reference>
<dbReference type="GO" id="GO:0050829">
    <property type="term" value="P:defense response to Gram-negative bacterium"/>
    <property type="evidence" value="ECO:0007669"/>
    <property type="project" value="UniProtKB-UniRule"/>
</dbReference>
<keyword evidence="2" id="KW-0044">Antibiotic</keyword>
<dbReference type="InParanoid" id="F6T1U6"/>
<dbReference type="GO" id="GO:0045087">
    <property type="term" value="P:innate immune response"/>
    <property type="evidence" value="ECO:0007669"/>
    <property type="project" value="UniProtKB-UniRule"/>
</dbReference>
<keyword evidence="2" id="KW-1015">Disulfide bond</keyword>
<evidence type="ECO:0000256" key="2">
    <source>
        <dbReference type="RuleBase" id="RU369039"/>
    </source>
</evidence>
<dbReference type="AlphaFoldDB" id="F6T1U6"/>
<dbReference type="InterPro" id="IPR017943">
    <property type="entry name" value="Bactericidal_perm-incr_a/b_dom"/>
</dbReference>
<dbReference type="InterPro" id="IPR032942">
    <property type="entry name" value="BPI/LBP/Plunc"/>
</dbReference>
<sequence length="188" mass="21007">MPVKVYADKIAGINYSLVAAPKIMTHGLFIPLKGQFFSLTNPSKHAFSPSVMKIPEDNHRMIYFAVSPYFFDSAKQVYQDAGIKSLKMTNEMVPKDSKFPLTTKVYGTLIPQVSKNFPNMKMQFILDMPSIPSIIITSKNNTSFMSSISTQAYAIFPNSSLAPLFRISLAPSELESLIYWQFPGVSTT</sequence>
<keyword evidence="2" id="KW-0964">Secreted</keyword>
<evidence type="ECO:0000259" key="3">
    <source>
        <dbReference type="SMART" id="SM00329"/>
    </source>
</evidence>
<keyword evidence="2" id="KW-0929">Antimicrobial</keyword>
<accession>F6T1U6</accession>
<dbReference type="PANTHER" id="PTHR10504">
    <property type="entry name" value="BACTERICIDAL PERMEABILITY-INCREASING BPI PROTEIN-RELATED"/>
    <property type="match status" value="1"/>
</dbReference>
<keyword evidence="2" id="KW-0391">Immunity</keyword>
<proteinExistence type="predicted"/>
<dbReference type="Proteomes" id="UP000002280">
    <property type="component" value="Chromosome 1"/>
</dbReference>
<keyword evidence="5" id="KW-1185">Reference proteome</keyword>
<comment type="domain">
    <text evidence="2">The N- and C-terminal barrels adopt an identical fold despite having only 13% of conserved residues.</text>
</comment>
<dbReference type="Bgee" id="ENSMODG00000025745">
    <property type="expression patterns" value="Expressed in uterus and 4 other cell types or tissues"/>
</dbReference>
<feature type="domain" description="Lipid-binding serum glycoprotein C-terminal" evidence="3">
    <location>
        <begin position="56"/>
        <end position="187"/>
    </location>
</feature>
<dbReference type="PANTHER" id="PTHR10504:SF84">
    <property type="entry name" value="BACTERICIDAL PERMEABILITY-INCREASING PROTEIN"/>
    <property type="match status" value="1"/>
</dbReference>
<dbReference type="HOGENOM" id="CLU_028970_3_2_1"/>
<dbReference type="Ensembl" id="ENSMODT00000040191.3">
    <property type="protein sequence ID" value="ENSMODP00000038591.3"/>
    <property type="gene ID" value="ENSMODG00000025745.3"/>
</dbReference>
<comment type="subcellular location">
    <subcellularLocation>
        <location evidence="1">Cytoplasmic granule membrane</location>
    </subcellularLocation>
    <subcellularLocation>
        <location evidence="2">Secreted</location>
    </subcellularLocation>
</comment>
<evidence type="ECO:0000313" key="4">
    <source>
        <dbReference type="Ensembl" id="ENSMODP00000038591.3"/>
    </source>
</evidence>
<comment type="subunit">
    <text evidence="2">Monomer. Homodimer; disulfide-linked.</text>
</comment>
<dbReference type="Pfam" id="PF02886">
    <property type="entry name" value="LBP_BPI_CETP_C"/>
    <property type="match status" value="1"/>
</dbReference>